<dbReference type="EMBL" id="CP099421">
    <property type="protein sequence ID" value="USW51824.1"/>
    <property type="molecule type" value="Genomic_DNA"/>
</dbReference>
<evidence type="ECO:0000313" key="3">
    <source>
        <dbReference type="Proteomes" id="UP001056384"/>
    </source>
</evidence>
<keyword evidence="1" id="KW-0175">Coiled coil</keyword>
<dbReference type="SUPFAM" id="SSF109854">
    <property type="entry name" value="DinB/YfiT-like putative metalloenzymes"/>
    <property type="match status" value="1"/>
</dbReference>
<dbReference type="AlphaFoldDB" id="A0A9Q9EJ49"/>
<dbReference type="InterPro" id="IPR018531">
    <property type="entry name" value="DUF1993"/>
</dbReference>
<dbReference type="Pfam" id="PF09351">
    <property type="entry name" value="DUF1993"/>
    <property type="match status" value="1"/>
</dbReference>
<keyword evidence="3" id="KW-1185">Reference proteome</keyword>
<evidence type="ECO:0008006" key="4">
    <source>
        <dbReference type="Google" id="ProtNLM"/>
    </source>
</evidence>
<accession>A0A9Q9EJ49</accession>
<dbReference type="PANTHER" id="PTHR36922:SF1">
    <property type="entry name" value="DUF1993 DOMAIN-CONTAINING PROTEIN"/>
    <property type="match status" value="1"/>
</dbReference>
<evidence type="ECO:0000313" key="2">
    <source>
        <dbReference type="EMBL" id="USW51824.1"/>
    </source>
</evidence>
<feature type="coiled-coil region" evidence="1">
    <location>
        <begin position="86"/>
        <end position="113"/>
    </location>
</feature>
<proteinExistence type="predicted"/>
<dbReference type="Gene3D" id="1.20.120.450">
    <property type="entry name" value="dinb family like domain"/>
    <property type="match status" value="1"/>
</dbReference>
<organism evidence="2 3">
    <name type="scientific">Septoria linicola</name>
    <dbReference type="NCBI Taxonomy" id="215465"/>
    <lineage>
        <taxon>Eukaryota</taxon>
        <taxon>Fungi</taxon>
        <taxon>Dikarya</taxon>
        <taxon>Ascomycota</taxon>
        <taxon>Pezizomycotina</taxon>
        <taxon>Dothideomycetes</taxon>
        <taxon>Dothideomycetidae</taxon>
        <taxon>Mycosphaerellales</taxon>
        <taxon>Mycosphaerellaceae</taxon>
        <taxon>Septoria</taxon>
    </lineage>
</organism>
<reference evidence="2" key="1">
    <citation type="submission" date="2022-06" db="EMBL/GenBank/DDBJ databases">
        <title>Complete genome sequences of two strains of the flax pathogen Septoria linicola.</title>
        <authorList>
            <person name="Lapalu N."/>
            <person name="Simon A."/>
            <person name="Demenou B."/>
            <person name="Paumier D."/>
            <person name="Guillot M.-P."/>
            <person name="Gout L."/>
            <person name="Valade R."/>
        </authorList>
    </citation>
    <scope>NUCLEOTIDE SEQUENCE</scope>
    <source>
        <strain evidence="2">SE15195</strain>
    </source>
</reference>
<dbReference type="InterPro" id="IPR034660">
    <property type="entry name" value="DinB/YfiT-like"/>
</dbReference>
<evidence type="ECO:0000256" key="1">
    <source>
        <dbReference type="SAM" id="Coils"/>
    </source>
</evidence>
<dbReference type="PANTHER" id="PTHR36922">
    <property type="entry name" value="BLL2446 PROTEIN"/>
    <property type="match status" value="1"/>
</dbReference>
<protein>
    <recommendedName>
        <fullName evidence="4">DUF1993 domain-containing protein</fullName>
    </recommendedName>
</protein>
<name>A0A9Q9EJ49_9PEZI</name>
<sequence length="177" mass="20148">MSVLYEMSSDLPPYTGIPLITRGLTQLSHQIAKAEEWASQNNVSSEDLVQRRLKEDMLPLSFQVQFSTNVAKGVLSKLAGLEDVKLEDNETTLAELRERVDRVAELFRAVEGRKDLFEGKEEQEITVNVPSKEFKFTGLVYLQYWVLPNFFFHITTAYDLFRQEGVPLGKGDFLGTP</sequence>
<dbReference type="Proteomes" id="UP001056384">
    <property type="component" value="Chromosome 4"/>
</dbReference>
<gene>
    <name evidence="2" type="ORF">Slin15195_G051430</name>
</gene>